<comment type="caution">
    <text evidence="1">The sequence shown here is derived from an EMBL/GenBank/DDBJ whole genome shotgun (WGS) entry which is preliminary data.</text>
</comment>
<dbReference type="EMBL" id="JANRMS010000134">
    <property type="protein sequence ID" value="KAJ3545875.1"/>
    <property type="molecule type" value="Genomic_DNA"/>
</dbReference>
<gene>
    <name evidence="1" type="ORF">NM208_g2290</name>
</gene>
<name>A0ACC1ST65_9HYPO</name>
<protein>
    <submittedName>
        <fullName evidence="1">Uncharacterized protein</fullName>
    </submittedName>
</protein>
<dbReference type="Proteomes" id="UP001148629">
    <property type="component" value="Unassembled WGS sequence"/>
</dbReference>
<proteinExistence type="predicted"/>
<accession>A0ACC1ST65</accession>
<keyword evidence="2" id="KW-1185">Reference proteome</keyword>
<organism evidence="1 2">
    <name type="scientific">Fusarium decemcellulare</name>
    <dbReference type="NCBI Taxonomy" id="57161"/>
    <lineage>
        <taxon>Eukaryota</taxon>
        <taxon>Fungi</taxon>
        <taxon>Dikarya</taxon>
        <taxon>Ascomycota</taxon>
        <taxon>Pezizomycotina</taxon>
        <taxon>Sordariomycetes</taxon>
        <taxon>Hypocreomycetidae</taxon>
        <taxon>Hypocreales</taxon>
        <taxon>Nectriaceae</taxon>
        <taxon>Fusarium</taxon>
        <taxon>Fusarium decemcellulare species complex</taxon>
    </lineage>
</organism>
<sequence>MSDDDRAPMHETSDEEEEEDENEIYTAKKAQKAAERMEDVFKEKVTEDDVDQFVHDHQEIVFNELPTRDGTFLHKIVQLVNEGRIKPKAIEPLVRKLVEKCPDLLKYTNDEKQTPLYRAVHLKRYSWRLVNYMLTSCKDPLCITDALQKTCGEDRLAKTCLTLAFEKGLNDEVLQRLVSHANDETLGLRDGSGRTLFHYAVQYDQCSNGRVDVIKLLLERDGAIFKRHEATEASSPLQTCLDYKYTRREDNIEYSVYGEHQRTERLYHEEQARIKREAKERELKAREMSQDRVESKAPNMTAPTKGKDVSKGGGDKGPKSRLVEERDRSLKVPDRDHQGAVIDQESQNVEDRERRRQDLKEQEKEAQERKARDKKQPRHQLLERTKHPKDLKDRPDDQTLAVSKGQSDHAPNSGLKRRDTTRNFDVDHERKKKDKKAAPPKKSTAKGLDSKVLATNSKKILDMLKLHYMRTRNVKMSTSFLENNSKGIRLDNVLKYVRFPMVTVRQPGRLAPKPRAQGREDMEFFFGWLEKKGVKRILRVEVEDSDKIPHSDQSIQVSLEQIAVEHLDWQKTDLDPRVICQLGSKTDRSEPDESVTKSCLAVSDNQLREVTLKWSGNNAVLRAWSEVDGLPQLEKLHTIYLNIPAHSDLLDTEEWVTENLEEFKARLNRNANEKTKAKMTADMMLLKDDTPVETKSENGSRVTGPALSERRIEVQELRGKKGTEVSVLGSGTKKSTGRVNLITEHEWLNCMETFAEYMHAFWHKTVEPTCDKLQKDLDNSDQRLKPDNHIKHDFERLKRPVVVALIDDGVDSCDQAFAGRVIEGKTFDYEDGDVGQYYISGKGHGTEMAKMIFKVCPMAKIYSIRLKTHQSQDKDHSTIDPISAALAIEAALEKNVSLISMSWTIAVPAEGSKKRKILDEVLDRACKQKVPMFCSSSDKISASVNYPSAFRKQSFFRIGAAYDDGSPLRQAGLDNDFIFPGVNVDTSGGRSLPLYLADGTPSTKESTGSSIATALAAGLAAMIACCFKASALATVAASMQQGKDYVGRSELVKPGDVDRIVEHEVLKAAFKKIDNEESGQFIQVWGRFGKANKVFADDNNTEEAKMQCIMNLCSNLIERHKVFISVLFLLAHSGRFTGCADVSRRALRMDERWEVISSSWKYKENHLPFQSFHCIPGDLLAHTNGFNPGFFNFLELANLSKMWLGCVTWAKLASPYDSPATLSIITRDNVGTLKTSLKRVTVVIAIRSLLIELRGFYKLGMRLLEGEKAG</sequence>
<evidence type="ECO:0000313" key="1">
    <source>
        <dbReference type="EMBL" id="KAJ3545875.1"/>
    </source>
</evidence>
<reference evidence="1" key="1">
    <citation type="submission" date="2022-08" db="EMBL/GenBank/DDBJ databases">
        <title>Genome Sequence of Fusarium decemcellulare.</title>
        <authorList>
            <person name="Buettner E."/>
        </authorList>
    </citation>
    <scope>NUCLEOTIDE SEQUENCE</scope>
    <source>
        <strain evidence="1">Babe19</strain>
    </source>
</reference>
<evidence type="ECO:0000313" key="2">
    <source>
        <dbReference type="Proteomes" id="UP001148629"/>
    </source>
</evidence>